<sequence length="247" mass="28301">MMQSFAIESLIRSETSRLLSMVKAAAKENIVKDTLEDANESQCSSSNDSNNFADCAFSTLAHNVNSNAAVRSPPDYANVKLNYPEELKKEPEEHDYVSKMTHHNQYLSRSSPIDNQARRYRTAFSREQLNVLENEFARENYVSKIRRSELASELNLPEGTIKVWFQNRRMKDKRQRPTFVPMSLEQMTAYMVSYEAWRQAPFRIYPQNNLCSSLLSNNLVAAANLLPMQSMLYSTPPSAPKSPNDEK</sequence>
<proteinExistence type="predicted"/>
<evidence type="ECO:0000313" key="1">
    <source>
        <dbReference type="Proteomes" id="UP000887576"/>
    </source>
</evidence>
<evidence type="ECO:0000313" key="2">
    <source>
        <dbReference type="WBParaSite" id="JU765_v2.g19225.t1"/>
    </source>
</evidence>
<name>A0AC34QU42_9BILA</name>
<organism evidence="1 2">
    <name type="scientific">Panagrolaimus sp. JU765</name>
    <dbReference type="NCBI Taxonomy" id="591449"/>
    <lineage>
        <taxon>Eukaryota</taxon>
        <taxon>Metazoa</taxon>
        <taxon>Ecdysozoa</taxon>
        <taxon>Nematoda</taxon>
        <taxon>Chromadorea</taxon>
        <taxon>Rhabditida</taxon>
        <taxon>Tylenchina</taxon>
        <taxon>Panagrolaimomorpha</taxon>
        <taxon>Panagrolaimoidea</taxon>
        <taxon>Panagrolaimidae</taxon>
        <taxon>Panagrolaimus</taxon>
    </lineage>
</organism>
<accession>A0AC34QU42</accession>
<protein>
    <submittedName>
        <fullName evidence="2">Homeobox domain-containing protein</fullName>
    </submittedName>
</protein>
<reference evidence="2" key="1">
    <citation type="submission" date="2022-11" db="UniProtKB">
        <authorList>
            <consortium name="WormBaseParasite"/>
        </authorList>
    </citation>
    <scope>IDENTIFICATION</scope>
</reference>
<dbReference type="WBParaSite" id="JU765_v2.g19225.t1">
    <property type="protein sequence ID" value="JU765_v2.g19225.t1"/>
    <property type="gene ID" value="JU765_v2.g19225"/>
</dbReference>
<dbReference type="Proteomes" id="UP000887576">
    <property type="component" value="Unplaced"/>
</dbReference>